<sequence length="188" mass="20468">MRGISLSAMLVVMSAFMLSSCSYYSANQASTSRYAASPPKASQPKPNYAARMPQKITPRGEKVVVVDPSVHAWGAYGPDGTLIRGGLATAGSSWCPDIKRPCRTKVGTFRINSLGSAKCKSSKYPLPRGGAPMPYCMFFNGHQGLHGSYNVVDGNESHGCVRMHVEDAEWLRFNFARVGTKVIVWPYN</sequence>
<dbReference type="UniPathway" id="UPA00219"/>
<reference evidence="10 11" key="1">
    <citation type="submission" date="2018-07" db="EMBL/GenBank/DDBJ databases">
        <title>Genomic Encyclopedia of Type Strains, Phase IV (KMG-IV): sequencing the most valuable type-strain genomes for metagenomic binning, comparative biology and taxonomic classification.</title>
        <authorList>
            <person name="Goeker M."/>
        </authorList>
    </citation>
    <scope>NUCLEOTIDE SEQUENCE [LARGE SCALE GENOMIC DNA]</scope>
    <source>
        <strain evidence="10 11">DSM 16500</strain>
    </source>
</reference>
<keyword evidence="6 7" id="KW-0961">Cell wall biogenesis/degradation</keyword>
<dbReference type="InterPro" id="IPR038063">
    <property type="entry name" value="Transpep_catalytic_dom"/>
</dbReference>
<organism evidence="10 11">
    <name type="scientific">Aquicella lusitana</name>
    <dbReference type="NCBI Taxonomy" id="254246"/>
    <lineage>
        <taxon>Bacteria</taxon>
        <taxon>Pseudomonadati</taxon>
        <taxon>Pseudomonadota</taxon>
        <taxon>Gammaproteobacteria</taxon>
        <taxon>Legionellales</taxon>
        <taxon>Coxiellaceae</taxon>
        <taxon>Aquicella</taxon>
    </lineage>
</organism>
<evidence type="ECO:0000313" key="10">
    <source>
        <dbReference type="EMBL" id="RDI48081.1"/>
    </source>
</evidence>
<feature type="domain" description="L,D-TPase catalytic" evidence="9">
    <location>
        <begin position="62"/>
        <end position="185"/>
    </location>
</feature>
<dbReference type="GO" id="GO:0005576">
    <property type="term" value="C:extracellular region"/>
    <property type="evidence" value="ECO:0007669"/>
    <property type="project" value="TreeGrafter"/>
</dbReference>
<dbReference type="Gene3D" id="2.40.440.10">
    <property type="entry name" value="L,D-transpeptidase catalytic domain-like"/>
    <property type="match status" value="1"/>
</dbReference>
<evidence type="ECO:0000256" key="4">
    <source>
        <dbReference type="ARBA" id="ARBA00022960"/>
    </source>
</evidence>
<comment type="caution">
    <text evidence="10">The sequence shown here is derived from an EMBL/GenBank/DDBJ whole genome shotgun (WGS) entry which is preliminary data.</text>
</comment>
<protein>
    <submittedName>
        <fullName evidence="10">Lipoprotein-anchoring transpeptidase ErfK/SrfK</fullName>
    </submittedName>
</protein>
<evidence type="ECO:0000256" key="7">
    <source>
        <dbReference type="PROSITE-ProRule" id="PRU01373"/>
    </source>
</evidence>
<dbReference type="CDD" id="cd16913">
    <property type="entry name" value="YkuD_like"/>
    <property type="match status" value="1"/>
</dbReference>
<evidence type="ECO:0000313" key="11">
    <source>
        <dbReference type="Proteomes" id="UP000254720"/>
    </source>
</evidence>
<dbReference type="AlphaFoldDB" id="A0A370GX00"/>
<evidence type="ECO:0000256" key="6">
    <source>
        <dbReference type="ARBA" id="ARBA00023316"/>
    </source>
</evidence>
<evidence type="ECO:0000256" key="2">
    <source>
        <dbReference type="ARBA" id="ARBA00005992"/>
    </source>
</evidence>
<comment type="similarity">
    <text evidence="2">Belongs to the YkuD family.</text>
</comment>
<dbReference type="EMBL" id="QQAX01000003">
    <property type="protein sequence ID" value="RDI48081.1"/>
    <property type="molecule type" value="Genomic_DNA"/>
</dbReference>
<keyword evidence="4 7" id="KW-0133">Cell shape</keyword>
<proteinExistence type="inferred from homology"/>
<dbReference type="PANTHER" id="PTHR30582">
    <property type="entry name" value="L,D-TRANSPEPTIDASE"/>
    <property type="match status" value="1"/>
</dbReference>
<keyword evidence="3" id="KW-0808">Transferase</keyword>
<keyword evidence="8" id="KW-0732">Signal</keyword>
<dbReference type="Proteomes" id="UP000254720">
    <property type="component" value="Unassembled WGS sequence"/>
</dbReference>
<dbReference type="RefSeq" id="WP_114833560.1">
    <property type="nucleotide sequence ID" value="NZ_LR699114.1"/>
</dbReference>
<name>A0A370GX00_9COXI</name>
<dbReference type="GO" id="GO:0016740">
    <property type="term" value="F:transferase activity"/>
    <property type="evidence" value="ECO:0007669"/>
    <property type="project" value="UniProtKB-KW"/>
</dbReference>
<evidence type="ECO:0000256" key="5">
    <source>
        <dbReference type="ARBA" id="ARBA00022984"/>
    </source>
</evidence>
<evidence type="ECO:0000256" key="3">
    <source>
        <dbReference type="ARBA" id="ARBA00022679"/>
    </source>
</evidence>
<feature type="active site" description="Nucleophile" evidence="7">
    <location>
        <position position="160"/>
    </location>
</feature>
<comment type="pathway">
    <text evidence="1 7">Cell wall biogenesis; peptidoglycan biosynthesis.</text>
</comment>
<feature type="chain" id="PRO_5016703382" evidence="8">
    <location>
        <begin position="26"/>
        <end position="188"/>
    </location>
</feature>
<dbReference type="PANTHER" id="PTHR30582:SF2">
    <property type="entry name" value="L,D-TRANSPEPTIDASE YCIB-RELATED"/>
    <property type="match status" value="1"/>
</dbReference>
<keyword evidence="11" id="KW-1185">Reference proteome</keyword>
<evidence type="ECO:0000259" key="9">
    <source>
        <dbReference type="PROSITE" id="PS52029"/>
    </source>
</evidence>
<dbReference type="PROSITE" id="PS52029">
    <property type="entry name" value="LD_TPASE"/>
    <property type="match status" value="1"/>
</dbReference>
<dbReference type="GO" id="GO:0018104">
    <property type="term" value="P:peptidoglycan-protein cross-linking"/>
    <property type="evidence" value="ECO:0007669"/>
    <property type="project" value="TreeGrafter"/>
</dbReference>
<accession>A0A370GX00</accession>
<keyword evidence="10" id="KW-0449">Lipoprotein</keyword>
<dbReference type="OrthoDB" id="463216at2"/>
<dbReference type="InterPro" id="IPR050979">
    <property type="entry name" value="LD-transpeptidase"/>
</dbReference>
<keyword evidence="5 7" id="KW-0573">Peptidoglycan synthesis</keyword>
<feature type="signal peptide" evidence="8">
    <location>
        <begin position="1"/>
        <end position="25"/>
    </location>
</feature>
<evidence type="ECO:0000256" key="8">
    <source>
        <dbReference type="SAM" id="SignalP"/>
    </source>
</evidence>
<dbReference type="Pfam" id="PF03734">
    <property type="entry name" value="YkuD"/>
    <property type="match status" value="1"/>
</dbReference>
<evidence type="ECO:0000256" key="1">
    <source>
        <dbReference type="ARBA" id="ARBA00004752"/>
    </source>
</evidence>
<feature type="active site" description="Proton donor/acceptor" evidence="7">
    <location>
        <position position="146"/>
    </location>
</feature>
<dbReference type="SUPFAM" id="SSF141523">
    <property type="entry name" value="L,D-transpeptidase catalytic domain-like"/>
    <property type="match status" value="1"/>
</dbReference>
<dbReference type="InterPro" id="IPR005490">
    <property type="entry name" value="LD_TPept_cat_dom"/>
</dbReference>
<dbReference type="GO" id="GO:0071555">
    <property type="term" value="P:cell wall organization"/>
    <property type="evidence" value="ECO:0007669"/>
    <property type="project" value="UniProtKB-UniRule"/>
</dbReference>
<dbReference type="GO" id="GO:0071972">
    <property type="term" value="F:peptidoglycan L,D-transpeptidase activity"/>
    <property type="evidence" value="ECO:0007669"/>
    <property type="project" value="TreeGrafter"/>
</dbReference>
<dbReference type="GO" id="GO:0008360">
    <property type="term" value="P:regulation of cell shape"/>
    <property type="evidence" value="ECO:0007669"/>
    <property type="project" value="UniProtKB-UniRule"/>
</dbReference>
<dbReference type="PROSITE" id="PS51257">
    <property type="entry name" value="PROKAR_LIPOPROTEIN"/>
    <property type="match status" value="1"/>
</dbReference>
<gene>
    <name evidence="10" type="ORF">C8D86_10346</name>
</gene>